<evidence type="ECO:0000313" key="3">
    <source>
        <dbReference type="Proteomes" id="UP001597545"/>
    </source>
</evidence>
<name>A0ABW5KIC4_9SPHI</name>
<dbReference type="Proteomes" id="UP001597545">
    <property type="component" value="Unassembled WGS sequence"/>
</dbReference>
<dbReference type="PANTHER" id="PTHR18964">
    <property type="entry name" value="ROK (REPRESSOR, ORF, KINASE) FAMILY"/>
    <property type="match status" value="1"/>
</dbReference>
<dbReference type="InterPro" id="IPR043129">
    <property type="entry name" value="ATPase_NBD"/>
</dbReference>
<dbReference type="PANTHER" id="PTHR18964:SF149">
    <property type="entry name" value="BIFUNCTIONAL UDP-N-ACETYLGLUCOSAMINE 2-EPIMERASE_N-ACETYLMANNOSAMINE KINASE"/>
    <property type="match status" value="1"/>
</dbReference>
<dbReference type="RefSeq" id="WP_380903444.1">
    <property type="nucleotide sequence ID" value="NZ_JBHUEG010000001.1"/>
</dbReference>
<protein>
    <submittedName>
        <fullName evidence="2">ROK family protein</fullName>
    </submittedName>
</protein>
<comment type="caution">
    <text evidence="2">The sequence shown here is derived from an EMBL/GenBank/DDBJ whole genome shotgun (WGS) entry which is preliminary data.</text>
</comment>
<reference evidence="3" key="1">
    <citation type="journal article" date="2019" name="Int. J. Syst. Evol. Microbiol.">
        <title>The Global Catalogue of Microorganisms (GCM) 10K type strain sequencing project: providing services to taxonomists for standard genome sequencing and annotation.</title>
        <authorList>
            <consortium name="The Broad Institute Genomics Platform"/>
            <consortium name="The Broad Institute Genome Sequencing Center for Infectious Disease"/>
            <person name="Wu L."/>
            <person name="Ma J."/>
        </authorList>
    </citation>
    <scope>NUCLEOTIDE SEQUENCE [LARGE SCALE GENOMIC DNA]</scope>
    <source>
        <strain evidence="3">KCTC 42662</strain>
    </source>
</reference>
<dbReference type="Pfam" id="PF00480">
    <property type="entry name" value="ROK"/>
    <property type="match status" value="1"/>
</dbReference>
<sequence>MNLADQIIKQLYFCVYLSVSELSVLTKKSIPKVTDEVNKLVDGGSLVEVGFAASTGGRRAMQYALRLENLPHIVTIAIDQHFTTVAIVDFKNDFVVEPHQIASDLYDSEDTLLRIVELVQRLLRQVPKERPFVVGLTMPGFVDHEKGVNRSFAPESPYYAIKKYLEKTLGLPVQIANDSSAIAIAEHKFGKGKGSQDVLVVNLNWGVGLGMIIENHLYKGHSGYAGEFSHIPLANAQRLCSCGKKGCLEVEASLACALDYVHTFLQAEEPSGLQVVWARKGRIELTDLVRAFDAGDQVAIKAVKKMTHMLGKGLATLIHIMNPEKIIISGNGAAFGEGLLPTIQAALQEYCIPRLARFTEVLVSDIAYVQVISTACIAVQQINMYQFQHKQIKLQQL</sequence>
<dbReference type="EMBL" id="JBHULR010000004">
    <property type="protein sequence ID" value="MFD2548055.1"/>
    <property type="molecule type" value="Genomic_DNA"/>
</dbReference>
<accession>A0ABW5KIC4</accession>
<evidence type="ECO:0000313" key="2">
    <source>
        <dbReference type="EMBL" id="MFD2548055.1"/>
    </source>
</evidence>
<keyword evidence="3" id="KW-1185">Reference proteome</keyword>
<proteinExistence type="inferred from homology"/>
<dbReference type="InterPro" id="IPR000600">
    <property type="entry name" value="ROK"/>
</dbReference>
<evidence type="ECO:0000256" key="1">
    <source>
        <dbReference type="ARBA" id="ARBA00006479"/>
    </source>
</evidence>
<gene>
    <name evidence="2" type="ORF">ACFSR5_10410</name>
</gene>
<organism evidence="2 3">
    <name type="scientific">Sphingobacterium suaedae</name>
    <dbReference type="NCBI Taxonomy" id="1686402"/>
    <lineage>
        <taxon>Bacteria</taxon>
        <taxon>Pseudomonadati</taxon>
        <taxon>Bacteroidota</taxon>
        <taxon>Sphingobacteriia</taxon>
        <taxon>Sphingobacteriales</taxon>
        <taxon>Sphingobacteriaceae</taxon>
        <taxon>Sphingobacterium</taxon>
    </lineage>
</organism>
<dbReference type="Gene3D" id="3.30.420.40">
    <property type="match status" value="2"/>
</dbReference>
<comment type="similarity">
    <text evidence="1">Belongs to the ROK (NagC/XylR) family.</text>
</comment>
<dbReference type="SUPFAM" id="SSF53067">
    <property type="entry name" value="Actin-like ATPase domain"/>
    <property type="match status" value="1"/>
</dbReference>